<dbReference type="GO" id="GO:0005739">
    <property type="term" value="C:mitochondrion"/>
    <property type="evidence" value="ECO:0007669"/>
    <property type="project" value="UniProtKB-ARBA"/>
</dbReference>
<dbReference type="Gene3D" id="2.40.50.90">
    <property type="match status" value="1"/>
</dbReference>
<dbReference type="InParanoid" id="A0A1V9X4N5"/>
<name>A0A1V9X4N5_9ACAR</name>
<keyword evidence="1" id="KW-0694">RNA-binding</keyword>
<dbReference type="GO" id="GO:0003723">
    <property type="term" value="F:RNA binding"/>
    <property type="evidence" value="ECO:0007669"/>
    <property type="project" value="UniProtKB-UniRule"/>
</dbReference>
<dbReference type="InterPro" id="IPR035437">
    <property type="entry name" value="SNase_OB-fold_sf"/>
</dbReference>
<dbReference type="SUPFAM" id="SSF63748">
    <property type="entry name" value="Tudor/PWWP/MBT"/>
    <property type="match status" value="1"/>
</dbReference>
<feature type="compositionally biased region" description="Polar residues" evidence="2">
    <location>
        <begin position="280"/>
        <end position="297"/>
    </location>
</feature>
<reference evidence="4 5" key="1">
    <citation type="journal article" date="2017" name="Gigascience">
        <title>Draft genome of the honey bee ectoparasitic mite, Tropilaelaps mercedesae, is shaped by the parasitic life history.</title>
        <authorList>
            <person name="Dong X."/>
            <person name="Armstrong S.D."/>
            <person name="Xia D."/>
            <person name="Makepeace B.L."/>
            <person name="Darby A.C."/>
            <person name="Kadowaki T."/>
        </authorList>
    </citation>
    <scope>NUCLEOTIDE SEQUENCE [LARGE SCALE GENOMIC DNA]</scope>
    <source>
        <strain evidence="4">Wuxi-XJTLU</strain>
    </source>
</reference>
<dbReference type="SUPFAM" id="SSF54791">
    <property type="entry name" value="Eukaryotic type KH-domain (KH-domain type I)"/>
    <property type="match status" value="1"/>
</dbReference>
<evidence type="ECO:0000256" key="2">
    <source>
        <dbReference type="SAM" id="MobiDB-lite"/>
    </source>
</evidence>
<dbReference type="Pfam" id="PF00567">
    <property type="entry name" value="TUDOR"/>
    <property type="match status" value="1"/>
</dbReference>
<organism evidence="4 5">
    <name type="scientific">Tropilaelaps mercedesae</name>
    <dbReference type="NCBI Taxonomy" id="418985"/>
    <lineage>
        <taxon>Eukaryota</taxon>
        <taxon>Metazoa</taxon>
        <taxon>Ecdysozoa</taxon>
        <taxon>Arthropoda</taxon>
        <taxon>Chelicerata</taxon>
        <taxon>Arachnida</taxon>
        <taxon>Acari</taxon>
        <taxon>Parasitiformes</taxon>
        <taxon>Mesostigmata</taxon>
        <taxon>Gamasina</taxon>
        <taxon>Dermanyssoidea</taxon>
        <taxon>Laelapidae</taxon>
        <taxon>Tropilaelaps</taxon>
    </lineage>
</organism>
<dbReference type="InterPro" id="IPR047367">
    <property type="entry name" value="Tudor_AKAP1"/>
</dbReference>
<dbReference type="InterPro" id="IPR036612">
    <property type="entry name" value="KH_dom_type_1_sf"/>
</dbReference>
<proteinExistence type="predicted"/>
<dbReference type="Pfam" id="PF00013">
    <property type="entry name" value="KH_1"/>
    <property type="match status" value="1"/>
</dbReference>
<dbReference type="Proteomes" id="UP000192247">
    <property type="component" value="Unassembled WGS sequence"/>
</dbReference>
<protein>
    <recommendedName>
        <fullName evidence="3">Tudor domain-containing protein</fullName>
    </recommendedName>
</protein>
<feature type="region of interest" description="Disordered" evidence="2">
    <location>
        <begin position="228"/>
        <end position="338"/>
    </location>
</feature>
<dbReference type="FunCoup" id="A0A1V9X4N5">
    <property type="interactions" value="85"/>
</dbReference>
<dbReference type="EMBL" id="MNPL01025231">
    <property type="protein sequence ID" value="OQR68331.1"/>
    <property type="molecule type" value="Genomic_DNA"/>
</dbReference>
<dbReference type="CDD" id="cd22395">
    <property type="entry name" value="KH-I_AKAP1"/>
    <property type="match status" value="1"/>
</dbReference>
<dbReference type="InterPro" id="IPR004088">
    <property type="entry name" value="KH_dom_type_1"/>
</dbReference>
<feature type="compositionally biased region" description="Polar residues" evidence="2">
    <location>
        <begin position="259"/>
        <end position="270"/>
    </location>
</feature>
<feature type="region of interest" description="Disordered" evidence="2">
    <location>
        <begin position="167"/>
        <end position="195"/>
    </location>
</feature>
<dbReference type="InterPro" id="IPR002999">
    <property type="entry name" value="Tudor"/>
</dbReference>
<dbReference type="OrthoDB" id="10069557at2759"/>
<evidence type="ECO:0000313" key="5">
    <source>
        <dbReference type="Proteomes" id="UP000192247"/>
    </source>
</evidence>
<dbReference type="Gene3D" id="3.30.1370.10">
    <property type="entry name" value="K Homology domain, type 1"/>
    <property type="match status" value="1"/>
</dbReference>
<dbReference type="Gene3D" id="2.30.30.140">
    <property type="match status" value="1"/>
</dbReference>
<comment type="caution">
    <text evidence="4">The sequence shown here is derived from an EMBL/GenBank/DDBJ whole genome shotgun (WGS) entry which is preliminary data.</text>
</comment>
<dbReference type="InterPro" id="IPR050621">
    <property type="entry name" value="Tudor_domain_containing"/>
</dbReference>
<dbReference type="SMART" id="SM00322">
    <property type="entry name" value="KH"/>
    <property type="match status" value="1"/>
</dbReference>
<feature type="region of interest" description="Disordered" evidence="2">
    <location>
        <begin position="630"/>
        <end position="649"/>
    </location>
</feature>
<gene>
    <name evidence="4" type="ORF">BIW11_12981</name>
</gene>
<dbReference type="PANTHER" id="PTHR22948">
    <property type="entry name" value="TUDOR DOMAIN CONTAINING PROTEIN"/>
    <property type="match status" value="1"/>
</dbReference>
<dbReference type="PROSITE" id="PS50304">
    <property type="entry name" value="TUDOR"/>
    <property type="match status" value="1"/>
</dbReference>
<evidence type="ECO:0000259" key="3">
    <source>
        <dbReference type="PROSITE" id="PS50304"/>
    </source>
</evidence>
<dbReference type="InterPro" id="IPR047368">
    <property type="entry name" value="KH-I_AKAP1"/>
</dbReference>
<feature type="compositionally biased region" description="Polar residues" evidence="2">
    <location>
        <begin position="232"/>
        <end position="243"/>
    </location>
</feature>
<accession>A0A1V9X4N5</accession>
<dbReference type="STRING" id="418985.A0A1V9X4N5"/>
<feature type="domain" description="Tudor" evidence="3">
    <location>
        <begin position="487"/>
        <end position="544"/>
    </location>
</feature>
<evidence type="ECO:0000313" key="4">
    <source>
        <dbReference type="EMBL" id="OQR68331.1"/>
    </source>
</evidence>
<dbReference type="GO" id="GO:0010468">
    <property type="term" value="P:regulation of gene expression"/>
    <property type="evidence" value="ECO:0007669"/>
    <property type="project" value="UniProtKB-ARBA"/>
</dbReference>
<dbReference type="InterPro" id="IPR004087">
    <property type="entry name" value="KH_dom"/>
</dbReference>
<dbReference type="PANTHER" id="PTHR22948:SF65">
    <property type="entry name" value="A-KINASE ANCHORING PROTEIN 1"/>
    <property type="match status" value="1"/>
</dbReference>
<feature type="region of interest" description="Disordered" evidence="2">
    <location>
        <begin position="1"/>
        <end position="35"/>
    </location>
</feature>
<feature type="region of interest" description="Disordered" evidence="2">
    <location>
        <begin position="128"/>
        <end position="152"/>
    </location>
</feature>
<sequence length="673" mass="71161">MKLGERCAYSEASADEAGRLDSGIGSPKGTPQINKNRLSLGNQLEALHQSTPATKLVEESLSAVCYSSSPLPLANDSKSSSMHVEVSTLSFSEADFSSDAVQESGITINSLESPSVDVSLICEENAHVEDSRATPSPADLSSTELTQPPAAKKGCDLAVEKSLELDQPKVPEMTNGGLTATPLKDSAEPVTAHNKNNVTLDVEVNVSNQKPGNTAACADGNSICKSLGSPELQRNSKACQGTDDQIPPESNRKDKDSNESQLHSGKTNIPSGKRKGVNALPSQSGAQSRRLAGSSTHGEGKYNGTDPRRHSSGSEATADDKSEGSADSGKGGSDCPVPPAVTPTVFEFELPSELCGRLIGREGCTVKSLKNSTGATITVRAHLTQQNLKTVYVIGAAGDVEAALQGIRKIFPRKMYPQVSLQSPPPLQIVQLPPDAGAIEVRVCAIEAANQVFVQLMKNNHVLCEIQEKLALLYGPESIINAPLLGVPCPGSLCVSVQNPAAYRALVMGVSGSDLVSVKYVDAGGYGFVRLTDLKQIRSDMLRYPLQAVEVAVANIEPAAGVVFTPEAMNATHRFVEGVQNDGRLFARVVSYEGDKACVDLIGHMPDQIVSLSEHLVQGGHARWVTRRTWNQPRNEGTSNAATGDPFSTFTSAPVFSPADFPQLNAASQNGAW</sequence>
<dbReference type="CDD" id="cd20407">
    <property type="entry name" value="Tudor_AKAP1"/>
    <property type="match status" value="1"/>
</dbReference>
<dbReference type="AlphaFoldDB" id="A0A1V9X4N5"/>
<keyword evidence="5" id="KW-1185">Reference proteome</keyword>
<evidence type="ECO:0000256" key="1">
    <source>
        <dbReference type="PROSITE-ProRule" id="PRU00117"/>
    </source>
</evidence>
<dbReference type="PROSITE" id="PS50084">
    <property type="entry name" value="KH_TYPE_1"/>
    <property type="match status" value="1"/>
</dbReference>